<comment type="subcellular location">
    <subcellularLocation>
        <location evidence="1">Periplasm</location>
    </subcellularLocation>
</comment>
<dbReference type="Proteomes" id="UP001589867">
    <property type="component" value="Unassembled WGS sequence"/>
</dbReference>
<dbReference type="PROSITE" id="PS51257">
    <property type="entry name" value="PROKAR_LIPOPROTEIN"/>
    <property type="match status" value="1"/>
</dbReference>
<gene>
    <name evidence="5" type="ORF">ACFFIA_32335</name>
</gene>
<dbReference type="PANTHER" id="PTHR30024:SF47">
    <property type="entry name" value="TAURINE-BINDING PERIPLASMIC PROTEIN"/>
    <property type="match status" value="1"/>
</dbReference>
<proteinExistence type="inferred from homology"/>
<evidence type="ECO:0000313" key="5">
    <source>
        <dbReference type="EMBL" id="MFC0532346.1"/>
    </source>
</evidence>
<keyword evidence="6" id="KW-1185">Reference proteome</keyword>
<evidence type="ECO:0000256" key="2">
    <source>
        <dbReference type="ARBA" id="ARBA00010742"/>
    </source>
</evidence>
<dbReference type="RefSeq" id="WP_377258238.1">
    <property type="nucleotide sequence ID" value="NZ_JBHLUH010000070.1"/>
</dbReference>
<comment type="similarity">
    <text evidence="2">Belongs to the bacterial solute-binding protein SsuA/TauA family.</text>
</comment>
<feature type="domain" description="SsuA/THI5-like" evidence="4">
    <location>
        <begin position="46"/>
        <end position="267"/>
    </location>
</feature>
<evidence type="ECO:0000313" key="6">
    <source>
        <dbReference type="Proteomes" id="UP001589867"/>
    </source>
</evidence>
<name>A0ABV6MC84_9ACTN</name>
<organism evidence="5 6">
    <name type="scientific">Phytohabitans kaempferiae</name>
    <dbReference type="NCBI Taxonomy" id="1620943"/>
    <lineage>
        <taxon>Bacteria</taxon>
        <taxon>Bacillati</taxon>
        <taxon>Actinomycetota</taxon>
        <taxon>Actinomycetes</taxon>
        <taxon>Micromonosporales</taxon>
        <taxon>Micromonosporaceae</taxon>
    </lineage>
</organism>
<dbReference type="Pfam" id="PF09084">
    <property type="entry name" value="NMT1"/>
    <property type="match status" value="1"/>
</dbReference>
<keyword evidence="3" id="KW-0732">Signal</keyword>
<evidence type="ECO:0000256" key="3">
    <source>
        <dbReference type="ARBA" id="ARBA00022729"/>
    </source>
</evidence>
<evidence type="ECO:0000256" key="1">
    <source>
        <dbReference type="ARBA" id="ARBA00004418"/>
    </source>
</evidence>
<sequence>MAAITRARLGPAVATAIILSGCGGGDGGSAVNDDGTTTITMSFTNNANTAPLVLGMQKGIFRKHGIDLKQMPPSNAAGSSLVPLLLNGQVQASVTDVTAVPAAVSKNIGVHVIASVAADYESPDSSIFATMVRADSDIRSFKDLEGRTVGVNSLTGFWALEVKEAVTKAGGDPAKVQMLAVDLPNQVATLQQGRVDAVSTLQPFVAQLQQAGYRSLGDPAAIALGPHSVGSTIMAAKSFTAENPDTMRTFLRAWEEAVVYANAHPDEVRVVIEQSTRTSADVVRKLPLPWYVSGVSRSSVEKFMDLMVRYGDLDASLPIDQVVWSEAAEADLSTPPPGISLAS</sequence>
<dbReference type="Gene3D" id="3.40.190.10">
    <property type="entry name" value="Periplasmic binding protein-like II"/>
    <property type="match status" value="2"/>
</dbReference>
<dbReference type="PANTHER" id="PTHR30024">
    <property type="entry name" value="ALIPHATIC SULFONATES-BINDING PROTEIN-RELATED"/>
    <property type="match status" value="1"/>
</dbReference>
<evidence type="ECO:0000259" key="4">
    <source>
        <dbReference type="Pfam" id="PF09084"/>
    </source>
</evidence>
<accession>A0ABV6MC84</accession>
<comment type="caution">
    <text evidence="5">The sequence shown here is derived from an EMBL/GenBank/DDBJ whole genome shotgun (WGS) entry which is preliminary data.</text>
</comment>
<dbReference type="SUPFAM" id="SSF53850">
    <property type="entry name" value="Periplasmic binding protein-like II"/>
    <property type="match status" value="1"/>
</dbReference>
<dbReference type="InterPro" id="IPR015168">
    <property type="entry name" value="SsuA/THI5"/>
</dbReference>
<reference evidence="5 6" key="1">
    <citation type="submission" date="2024-09" db="EMBL/GenBank/DDBJ databases">
        <authorList>
            <person name="Sun Q."/>
            <person name="Mori K."/>
        </authorList>
    </citation>
    <scope>NUCLEOTIDE SEQUENCE [LARGE SCALE GENOMIC DNA]</scope>
    <source>
        <strain evidence="5 6">TBRC 3947</strain>
    </source>
</reference>
<dbReference type="EMBL" id="JBHLUH010000070">
    <property type="protein sequence ID" value="MFC0532346.1"/>
    <property type="molecule type" value="Genomic_DNA"/>
</dbReference>
<protein>
    <submittedName>
        <fullName evidence="5">ABC transporter substrate-binding protein</fullName>
    </submittedName>
</protein>